<dbReference type="Pfam" id="PF02674">
    <property type="entry name" value="Colicin_V"/>
    <property type="match status" value="1"/>
</dbReference>
<organism evidence="6 7">
    <name type="scientific">Stakelama flava</name>
    <dbReference type="NCBI Taxonomy" id="2860338"/>
    <lineage>
        <taxon>Bacteria</taxon>
        <taxon>Pseudomonadati</taxon>
        <taxon>Pseudomonadota</taxon>
        <taxon>Alphaproteobacteria</taxon>
        <taxon>Sphingomonadales</taxon>
        <taxon>Sphingomonadaceae</taxon>
        <taxon>Stakelama</taxon>
    </lineage>
</organism>
<dbReference type="InterPro" id="IPR052719">
    <property type="entry name" value="CvpA-like"/>
</dbReference>
<feature type="transmembrane region" description="Helical" evidence="5">
    <location>
        <begin position="30"/>
        <end position="50"/>
    </location>
</feature>
<gene>
    <name evidence="6" type="ORF">KY084_01870</name>
</gene>
<dbReference type="PANTHER" id="PTHR36926:SF1">
    <property type="entry name" value="COLICIN V PRODUCTION PROTEIN"/>
    <property type="match status" value="1"/>
</dbReference>
<name>A0ABS6XHG9_9SPHN</name>
<reference evidence="6 7" key="1">
    <citation type="submission" date="2021-07" db="EMBL/GenBank/DDBJ databases">
        <title>Stakelama flava sp. nov., a novel endophytic bacterium isolated from branch of Kandelia candel.</title>
        <authorList>
            <person name="Tuo L."/>
        </authorList>
    </citation>
    <scope>NUCLEOTIDE SEQUENCE [LARGE SCALE GENOMIC DNA]</scope>
    <source>
        <strain evidence="6 7">CBK3Z-3</strain>
    </source>
</reference>
<evidence type="ECO:0000256" key="5">
    <source>
        <dbReference type="SAM" id="Phobius"/>
    </source>
</evidence>
<evidence type="ECO:0000313" key="6">
    <source>
        <dbReference type="EMBL" id="MBW4329622.1"/>
    </source>
</evidence>
<feature type="transmembrane region" description="Helical" evidence="5">
    <location>
        <begin position="6"/>
        <end position="23"/>
    </location>
</feature>
<keyword evidence="7" id="KW-1185">Reference proteome</keyword>
<accession>A0ABS6XHG9</accession>
<dbReference type="EMBL" id="JAHWZX010000001">
    <property type="protein sequence ID" value="MBW4329622.1"/>
    <property type="molecule type" value="Genomic_DNA"/>
</dbReference>
<feature type="transmembrane region" description="Helical" evidence="5">
    <location>
        <begin position="105"/>
        <end position="127"/>
    </location>
</feature>
<evidence type="ECO:0000256" key="3">
    <source>
        <dbReference type="ARBA" id="ARBA00022989"/>
    </source>
</evidence>
<dbReference type="RefSeq" id="WP_219236791.1">
    <property type="nucleotide sequence ID" value="NZ_JAHWZX010000001.1"/>
</dbReference>
<dbReference type="PANTHER" id="PTHR36926">
    <property type="entry name" value="COLICIN V PRODUCTION PROTEIN"/>
    <property type="match status" value="1"/>
</dbReference>
<feature type="transmembrane region" description="Helical" evidence="5">
    <location>
        <begin position="62"/>
        <end position="84"/>
    </location>
</feature>
<keyword evidence="2 5" id="KW-0812">Transmembrane</keyword>
<proteinExistence type="predicted"/>
<evidence type="ECO:0000313" key="7">
    <source>
        <dbReference type="Proteomes" id="UP001197214"/>
    </source>
</evidence>
<dbReference type="Proteomes" id="UP001197214">
    <property type="component" value="Unassembled WGS sequence"/>
</dbReference>
<evidence type="ECO:0000256" key="4">
    <source>
        <dbReference type="ARBA" id="ARBA00023136"/>
    </source>
</evidence>
<dbReference type="InterPro" id="IPR003825">
    <property type="entry name" value="Colicin-V_CvpA"/>
</dbReference>
<keyword evidence="4 5" id="KW-0472">Membrane</keyword>
<evidence type="ECO:0000256" key="1">
    <source>
        <dbReference type="ARBA" id="ARBA00004141"/>
    </source>
</evidence>
<evidence type="ECO:0000256" key="2">
    <source>
        <dbReference type="ARBA" id="ARBA00022692"/>
    </source>
</evidence>
<comment type="caution">
    <text evidence="6">The sequence shown here is derived from an EMBL/GenBank/DDBJ whole genome shotgun (WGS) entry which is preliminary data.</text>
</comment>
<sequence>MGLTALDIIVLIIVGGAAVLGFMRGFVTEVLSLIAWIFIIFAVKFFHTPLAAMLSDYVGTDAGAAVLSFAIIAGLTYFGGRLVANAIGSRTRTSILGPVDRALGFGFGALKGLILVSLAFLLMLLVIDTIHGGPDRRPDWMVTSRSYPMLNATSAGIADFIERRRRGEPVFPHKDNRVSMAVPTGGKH</sequence>
<protein>
    <submittedName>
        <fullName evidence="6">CvpA family protein</fullName>
    </submittedName>
</protein>
<comment type="subcellular location">
    <subcellularLocation>
        <location evidence="1">Membrane</location>
        <topology evidence="1">Multi-pass membrane protein</topology>
    </subcellularLocation>
</comment>
<keyword evidence="3 5" id="KW-1133">Transmembrane helix</keyword>